<keyword evidence="6" id="KW-0800">Toxin</keyword>
<gene>
    <name evidence="6" type="primary">vapC</name>
    <name evidence="8" type="ORF">ET475_08050</name>
</gene>
<dbReference type="RefSeq" id="WP_129388356.1">
    <property type="nucleotide sequence ID" value="NZ_CP035494.1"/>
</dbReference>
<evidence type="ECO:0000256" key="3">
    <source>
        <dbReference type="ARBA" id="ARBA00022723"/>
    </source>
</evidence>
<feature type="binding site" evidence="6">
    <location>
        <position position="5"/>
    </location>
    <ligand>
        <name>Mg(2+)</name>
        <dbReference type="ChEBI" id="CHEBI:18420"/>
    </ligand>
</feature>
<name>A0A4P6ECJ1_9MICO</name>
<organism evidence="8 9">
    <name type="scientific">Microbacterium protaetiae</name>
    <dbReference type="NCBI Taxonomy" id="2509458"/>
    <lineage>
        <taxon>Bacteria</taxon>
        <taxon>Bacillati</taxon>
        <taxon>Actinomycetota</taxon>
        <taxon>Actinomycetes</taxon>
        <taxon>Micrococcales</taxon>
        <taxon>Microbacteriaceae</taxon>
        <taxon>Microbacterium</taxon>
    </lineage>
</organism>
<dbReference type="AlphaFoldDB" id="A0A4P6ECJ1"/>
<evidence type="ECO:0000256" key="6">
    <source>
        <dbReference type="HAMAP-Rule" id="MF_00265"/>
    </source>
</evidence>
<evidence type="ECO:0000256" key="2">
    <source>
        <dbReference type="ARBA" id="ARBA00022722"/>
    </source>
</evidence>
<sequence length="134" mass="13917">MIVLDASAAVEWLLGRSGARFVAERIADPDVSIHAPAPIGVEVVSALRGLTLRHHMSADRGAAAIADLAAAGVDLHDPTPLLPRAWQLRANLSAYDAVYVALAEVLDATLLTTDARIARAPGIAAEVVVVPTGK</sequence>
<dbReference type="PANTHER" id="PTHR35901">
    <property type="entry name" value="RIBONUCLEASE VAPC3"/>
    <property type="match status" value="1"/>
</dbReference>
<dbReference type="InterPro" id="IPR022907">
    <property type="entry name" value="VapC_family"/>
</dbReference>
<dbReference type="Pfam" id="PF01850">
    <property type="entry name" value="PIN"/>
    <property type="match status" value="1"/>
</dbReference>
<dbReference type="InterPro" id="IPR002716">
    <property type="entry name" value="PIN_dom"/>
</dbReference>
<dbReference type="PANTHER" id="PTHR35901:SF1">
    <property type="entry name" value="EXONUCLEASE VAPC9"/>
    <property type="match status" value="1"/>
</dbReference>
<comment type="function">
    <text evidence="6">Toxic component of a toxin-antitoxin (TA) system. An RNase.</text>
</comment>
<evidence type="ECO:0000259" key="7">
    <source>
        <dbReference type="Pfam" id="PF01850"/>
    </source>
</evidence>
<dbReference type="GO" id="GO:0000287">
    <property type="term" value="F:magnesium ion binding"/>
    <property type="evidence" value="ECO:0007669"/>
    <property type="project" value="UniProtKB-UniRule"/>
</dbReference>
<reference evidence="8 9" key="1">
    <citation type="submission" date="2019-01" db="EMBL/GenBank/DDBJ databases">
        <title>Genome sequencing of strain DFW100M-13.</title>
        <authorList>
            <person name="Heo J."/>
            <person name="Kim S.-J."/>
            <person name="Kim J.-S."/>
            <person name="Hong S.-B."/>
            <person name="Kwon S.-W."/>
        </authorList>
    </citation>
    <scope>NUCLEOTIDE SEQUENCE [LARGE SCALE GENOMIC DNA]</scope>
    <source>
        <strain evidence="8 9">DFW100M-13</strain>
    </source>
</reference>
<dbReference type="GO" id="GO:0016787">
    <property type="term" value="F:hydrolase activity"/>
    <property type="evidence" value="ECO:0007669"/>
    <property type="project" value="UniProtKB-KW"/>
</dbReference>
<proteinExistence type="inferred from homology"/>
<keyword evidence="9" id="KW-1185">Reference proteome</keyword>
<evidence type="ECO:0000256" key="5">
    <source>
        <dbReference type="ARBA" id="ARBA00022842"/>
    </source>
</evidence>
<dbReference type="GO" id="GO:0004540">
    <property type="term" value="F:RNA nuclease activity"/>
    <property type="evidence" value="ECO:0007669"/>
    <property type="project" value="InterPro"/>
</dbReference>
<dbReference type="InterPro" id="IPR044153">
    <property type="entry name" value="PIN_Pae0151-like"/>
</dbReference>
<protein>
    <recommendedName>
        <fullName evidence="6">Ribonuclease VapC</fullName>
        <shortName evidence="6">RNase VapC</shortName>
        <ecNumber evidence="6">3.1.-.-</ecNumber>
    </recommendedName>
    <alternativeName>
        <fullName evidence="6">Toxin VapC</fullName>
    </alternativeName>
</protein>
<dbReference type="SUPFAM" id="SSF88723">
    <property type="entry name" value="PIN domain-like"/>
    <property type="match status" value="1"/>
</dbReference>
<keyword evidence="1 6" id="KW-1277">Toxin-antitoxin system</keyword>
<evidence type="ECO:0000313" key="8">
    <source>
        <dbReference type="EMBL" id="QAY59952.1"/>
    </source>
</evidence>
<dbReference type="EMBL" id="CP035494">
    <property type="protein sequence ID" value="QAY59952.1"/>
    <property type="molecule type" value="Genomic_DNA"/>
</dbReference>
<dbReference type="KEGG" id="mprt:ET475_08050"/>
<dbReference type="HAMAP" id="MF_00265">
    <property type="entry name" value="VapC_Nob1"/>
    <property type="match status" value="1"/>
</dbReference>
<dbReference type="EC" id="3.1.-.-" evidence="6"/>
<evidence type="ECO:0000256" key="4">
    <source>
        <dbReference type="ARBA" id="ARBA00022801"/>
    </source>
</evidence>
<accession>A0A4P6ECJ1</accession>
<keyword evidence="2 6" id="KW-0540">Nuclease</keyword>
<keyword evidence="5 6" id="KW-0460">Magnesium</keyword>
<dbReference type="GO" id="GO:0090729">
    <property type="term" value="F:toxin activity"/>
    <property type="evidence" value="ECO:0007669"/>
    <property type="project" value="UniProtKB-KW"/>
</dbReference>
<dbReference type="InterPro" id="IPR051619">
    <property type="entry name" value="TypeII_TA_RNase_PINc/VapC"/>
</dbReference>
<comment type="similarity">
    <text evidence="6">Belongs to the PINc/VapC protein family.</text>
</comment>
<evidence type="ECO:0000256" key="1">
    <source>
        <dbReference type="ARBA" id="ARBA00022649"/>
    </source>
</evidence>
<evidence type="ECO:0000313" key="9">
    <source>
        <dbReference type="Proteomes" id="UP000293995"/>
    </source>
</evidence>
<dbReference type="CDD" id="cd09873">
    <property type="entry name" value="PIN_Pae0151-like"/>
    <property type="match status" value="1"/>
</dbReference>
<dbReference type="Gene3D" id="3.40.50.1010">
    <property type="entry name" value="5'-nuclease"/>
    <property type="match status" value="1"/>
</dbReference>
<feature type="binding site" evidence="6">
    <location>
        <position position="96"/>
    </location>
    <ligand>
        <name>Mg(2+)</name>
        <dbReference type="ChEBI" id="CHEBI:18420"/>
    </ligand>
</feature>
<dbReference type="Proteomes" id="UP000293995">
    <property type="component" value="Chromosome"/>
</dbReference>
<comment type="cofactor">
    <cofactor evidence="6">
        <name>Mg(2+)</name>
        <dbReference type="ChEBI" id="CHEBI:18420"/>
    </cofactor>
</comment>
<dbReference type="InterPro" id="IPR029060">
    <property type="entry name" value="PIN-like_dom_sf"/>
</dbReference>
<keyword evidence="4 6" id="KW-0378">Hydrolase</keyword>
<feature type="domain" description="PIN" evidence="7">
    <location>
        <begin position="2"/>
        <end position="121"/>
    </location>
</feature>
<keyword evidence="3 6" id="KW-0479">Metal-binding</keyword>
<dbReference type="OrthoDB" id="4377304at2"/>